<dbReference type="InterPro" id="IPR050415">
    <property type="entry name" value="MRET"/>
</dbReference>
<dbReference type="InterPro" id="IPR012675">
    <property type="entry name" value="Beta-grasp_dom_sf"/>
</dbReference>
<dbReference type="RefSeq" id="WP_218566872.1">
    <property type="nucleotide sequence ID" value="NZ_QGDQ01000001.1"/>
</dbReference>
<dbReference type="Proteomes" id="UP000245469">
    <property type="component" value="Unassembled WGS sequence"/>
</dbReference>
<keyword evidence="6" id="KW-0408">Iron</keyword>
<dbReference type="Pfam" id="PF22290">
    <property type="entry name" value="DmmA-like_N"/>
    <property type="match status" value="1"/>
</dbReference>
<keyword evidence="4" id="KW-0479">Metal-binding</keyword>
<dbReference type="PROSITE" id="PS51384">
    <property type="entry name" value="FAD_FR"/>
    <property type="match status" value="1"/>
</dbReference>
<evidence type="ECO:0000313" key="10">
    <source>
        <dbReference type="EMBL" id="PWJ56481.1"/>
    </source>
</evidence>
<evidence type="ECO:0000259" key="9">
    <source>
        <dbReference type="PROSITE" id="PS51384"/>
    </source>
</evidence>
<dbReference type="AlphaFoldDB" id="A0A316AFT5"/>
<gene>
    <name evidence="10" type="ORF">BXY45_101459</name>
</gene>
<evidence type="ECO:0000256" key="3">
    <source>
        <dbReference type="ARBA" id="ARBA00022714"/>
    </source>
</evidence>
<evidence type="ECO:0000256" key="5">
    <source>
        <dbReference type="ARBA" id="ARBA00023002"/>
    </source>
</evidence>
<evidence type="ECO:0000256" key="7">
    <source>
        <dbReference type="ARBA" id="ARBA00023014"/>
    </source>
</evidence>
<evidence type="ECO:0000256" key="6">
    <source>
        <dbReference type="ARBA" id="ARBA00023004"/>
    </source>
</evidence>
<dbReference type="CDD" id="cd06185">
    <property type="entry name" value="PDR_like"/>
    <property type="match status" value="1"/>
</dbReference>
<dbReference type="Pfam" id="PF00111">
    <property type="entry name" value="Fer2"/>
    <property type="match status" value="1"/>
</dbReference>
<dbReference type="GO" id="GO:0051537">
    <property type="term" value="F:2 iron, 2 sulfur cluster binding"/>
    <property type="evidence" value="ECO:0007669"/>
    <property type="project" value="UniProtKB-KW"/>
</dbReference>
<comment type="cofactor">
    <cofactor evidence="1">
        <name>FAD</name>
        <dbReference type="ChEBI" id="CHEBI:57692"/>
    </cofactor>
</comment>
<dbReference type="PROSITE" id="PS51085">
    <property type="entry name" value="2FE2S_FER_2"/>
    <property type="match status" value="1"/>
</dbReference>
<proteinExistence type="predicted"/>
<dbReference type="InterPro" id="IPR001041">
    <property type="entry name" value="2Fe-2S_ferredoxin-type"/>
</dbReference>
<accession>A0A316AFT5</accession>
<dbReference type="InterPro" id="IPR017938">
    <property type="entry name" value="Riboflavin_synthase-like_b-brl"/>
</dbReference>
<evidence type="ECO:0000259" key="8">
    <source>
        <dbReference type="PROSITE" id="PS51085"/>
    </source>
</evidence>
<keyword evidence="2" id="KW-0285">Flavoprotein</keyword>
<dbReference type="CDD" id="cd00207">
    <property type="entry name" value="fer2"/>
    <property type="match status" value="1"/>
</dbReference>
<feature type="domain" description="FAD-binding FR-type" evidence="9">
    <location>
        <begin position="10"/>
        <end position="121"/>
    </location>
</feature>
<keyword evidence="11" id="KW-1185">Reference proteome</keyword>
<keyword evidence="7" id="KW-0411">Iron-sulfur</keyword>
<organism evidence="10 11">
    <name type="scientific">Quadrisphaera granulorum</name>
    <dbReference type="NCBI Taxonomy" id="317664"/>
    <lineage>
        <taxon>Bacteria</taxon>
        <taxon>Bacillati</taxon>
        <taxon>Actinomycetota</taxon>
        <taxon>Actinomycetes</taxon>
        <taxon>Kineosporiales</taxon>
        <taxon>Kineosporiaceae</taxon>
        <taxon>Quadrisphaera</taxon>
    </lineage>
</organism>
<dbReference type="GO" id="GO:0046872">
    <property type="term" value="F:metal ion binding"/>
    <property type="evidence" value="ECO:0007669"/>
    <property type="project" value="UniProtKB-KW"/>
</dbReference>
<keyword evidence="5" id="KW-0560">Oxidoreductase</keyword>
<name>A0A316AFT5_9ACTN</name>
<dbReference type="Gene3D" id="3.10.20.30">
    <property type="match status" value="1"/>
</dbReference>
<protein>
    <submittedName>
        <fullName evidence="10">Ferredoxin-NADP reductase</fullName>
    </submittedName>
</protein>
<dbReference type="PANTHER" id="PTHR47354:SF1">
    <property type="entry name" value="CARNITINE MONOOXYGENASE REDUCTASE SUBUNIT"/>
    <property type="match status" value="1"/>
</dbReference>
<dbReference type="InterPro" id="IPR017927">
    <property type="entry name" value="FAD-bd_FR_type"/>
</dbReference>
<dbReference type="SUPFAM" id="SSF52343">
    <property type="entry name" value="Ferredoxin reductase-like, C-terminal NADP-linked domain"/>
    <property type="match status" value="1"/>
</dbReference>
<comment type="caution">
    <text evidence="10">The sequence shown here is derived from an EMBL/GenBank/DDBJ whole genome shotgun (WGS) entry which is preliminary data.</text>
</comment>
<dbReference type="InterPro" id="IPR036010">
    <property type="entry name" value="2Fe-2S_ferredoxin-like_sf"/>
</dbReference>
<keyword evidence="3" id="KW-0001">2Fe-2S</keyword>
<dbReference type="SUPFAM" id="SSF63380">
    <property type="entry name" value="Riboflavin synthase domain-like"/>
    <property type="match status" value="1"/>
</dbReference>
<dbReference type="InterPro" id="IPR039261">
    <property type="entry name" value="FNR_nucleotide-bd"/>
</dbReference>
<dbReference type="GO" id="GO:0016491">
    <property type="term" value="F:oxidoreductase activity"/>
    <property type="evidence" value="ECO:0007669"/>
    <property type="project" value="UniProtKB-KW"/>
</dbReference>
<evidence type="ECO:0000256" key="4">
    <source>
        <dbReference type="ARBA" id="ARBA00022723"/>
    </source>
</evidence>
<sequence>MAGTTGMSGSVRERLRLVVVALDDSVPGIRSLVLADAGGAPLPPFTPGSHVVLEVPAGPPGSARPRPTANAYSLTGENAHPLDYRISVLRAREGGGSAWVHDLAVGDRVTALGPRSGFAPVQRAAKHLLLGAGIGVTPLVSHLRSAVRWGRDAELVHLHRSGAGAHAADLAELAARGARVTTVTDRESFTALLDDLLRTQPFGTHLYCCGPAGFMELVTAAAARSGWPASRVHTESFGVEALDPGAPFQVAVAGRTVEVPAGTSLLEALEDAGLAVPNLCRQGVCGECRVSVTVPEGGRLVHRDLYLDDDEKRAGRCAMACVSRALPTSGAAADLEVHL</sequence>
<evidence type="ECO:0000256" key="1">
    <source>
        <dbReference type="ARBA" id="ARBA00001974"/>
    </source>
</evidence>
<reference evidence="10 11" key="1">
    <citation type="submission" date="2018-03" db="EMBL/GenBank/DDBJ databases">
        <title>Genomic Encyclopedia of Archaeal and Bacterial Type Strains, Phase II (KMG-II): from individual species to whole genera.</title>
        <authorList>
            <person name="Goeker M."/>
        </authorList>
    </citation>
    <scope>NUCLEOTIDE SEQUENCE [LARGE SCALE GENOMIC DNA]</scope>
    <source>
        <strain evidence="10 11">DSM 44889</strain>
    </source>
</reference>
<dbReference type="PRINTS" id="PR00409">
    <property type="entry name" value="PHDIOXRDTASE"/>
</dbReference>
<dbReference type="InterPro" id="IPR054582">
    <property type="entry name" value="DmmA-like_N"/>
</dbReference>
<dbReference type="SUPFAM" id="SSF54292">
    <property type="entry name" value="2Fe-2S ferredoxin-like"/>
    <property type="match status" value="1"/>
</dbReference>
<evidence type="ECO:0000256" key="2">
    <source>
        <dbReference type="ARBA" id="ARBA00022630"/>
    </source>
</evidence>
<dbReference type="EMBL" id="QGDQ01000001">
    <property type="protein sequence ID" value="PWJ56481.1"/>
    <property type="molecule type" value="Genomic_DNA"/>
</dbReference>
<dbReference type="PANTHER" id="PTHR47354">
    <property type="entry name" value="NADH OXIDOREDUCTASE HCR"/>
    <property type="match status" value="1"/>
</dbReference>
<feature type="domain" description="2Fe-2S ferredoxin-type" evidence="8">
    <location>
        <begin position="248"/>
        <end position="339"/>
    </location>
</feature>
<evidence type="ECO:0000313" key="11">
    <source>
        <dbReference type="Proteomes" id="UP000245469"/>
    </source>
</evidence>
<dbReference type="Gene3D" id="3.40.50.80">
    <property type="entry name" value="Nucleotide-binding domain of ferredoxin-NADP reductase (FNR) module"/>
    <property type="match status" value="1"/>
</dbReference>
<dbReference type="Gene3D" id="2.40.30.10">
    <property type="entry name" value="Translation factors"/>
    <property type="match status" value="1"/>
</dbReference>